<feature type="domain" description="Bridge-like lipid transfer protein family member 1 C-terminal" evidence="2">
    <location>
        <begin position="210"/>
        <end position="279"/>
    </location>
</feature>
<evidence type="ECO:0000259" key="2">
    <source>
        <dbReference type="Pfam" id="PF25040"/>
    </source>
</evidence>
<evidence type="ECO:0000313" key="4">
    <source>
        <dbReference type="Proteomes" id="UP001626550"/>
    </source>
</evidence>
<evidence type="ECO:0000256" key="1">
    <source>
        <dbReference type="SAM" id="MobiDB-lite"/>
    </source>
</evidence>
<dbReference type="InterPro" id="IPR056742">
    <property type="entry name" value="BLTP1_C"/>
</dbReference>
<dbReference type="AlphaFoldDB" id="A0ABD2QFA4"/>
<sequence>MLIPDNVKDQYHLAPNDTEGWINLRQVLSFEFHAEGPQLHPHMAYVLLTEFDVDFNLTGVQQSKIVENNSSSETQQPESNVQNGETGTTNPMKPPNTAEMYFVLPSISLRLVSDQQQPMTNLFYEQFFGSSGELSENPPEMKGSPLVPQVRLSFQTDFHGAIQLGYNDFTWLPMLIRSYIKDTYKSDKQSSAPSTSNRQVPPFCQTHLPTIQDAREYHVIHWNLSPEFRWLTARNIGVPVVDNLLGLIGFTKARVTIPKWLQRGLMDRLDSLVAGLVQVSLQLIPQSTEIEASKDEPKDQDPASES</sequence>
<organism evidence="3 4">
    <name type="scientific">Cichlidogyrus casuarinus</name>
    <dbReference type="NCBI Taxonomy" id="1844966"/>
    <lineage>
        <taxon>Eukaryota</taxon>
        <taxon>Metazoa</taxon>
        <taxon>Spiralia</taxon>
        <taxon>Lophotrochozoa</taxon>
        <taxon>Platyhelminthes</taxon>
        <taxon>Monogenea</taxon>
        <taxon>Monopisthocotylea</taxon>
        <taxon>Dactylogyridea</taxon>
        <taxon>Ancyrocephalidae</taxon>
        <taxon>Cichlidogyrus</taxon>
    </lineage>
</organism>
<dbReference type="Pfam" id="PF25040">
    <property type="entry name" value="BLTP1_C"/>
    <property type="match status" value="1"/>
</dbReference>
<keyword evidence="4" id="KW-1185">Reference proteome</keyword>
<dbReference type="PANTHER" id="PTHR31640:SF1">
    <property type="entry name" value="BRIDGE-LIKE LIPID TRANSFER PROTEIN FAMILY MEMBER 1"/>
    <property type="match status" value="1"/>
</dbReference>
<name>A0ABD2QFA4_9PLAT</name>
<reference evidence="3 4" key="1">
    <citation type="submission" date="2024-11" db="EMBL/GenBank/DDBJ databases">
        <title>Adaptive evolution of stress response genes in parasites aligns with host niche diversity.</title>
        <authorList>
            <person name="Hahn C."/>
            <person name="Resl P."/>
        </authorList>
    </citation>
    <scope>NUCLEOTIDE SEQUENCE [LARGE SCALE GENOMIC DNA]</scope>
    <source>
        <strain evidence="3">EGGRZ-B1_66</strain>
        <tissue evidence="3">Body</tissue>
    </source>
</reference>
<dbReference type="Proteomes" id="UP001626550">
    <property type="component" value="Unassembled WGS sequence"/>
</dbReference>
<feature type="compositionally biased region" description="Polar residues" evidence="1">
    <location>
        <begin position="67"/>
        <end position="91"/>
    </location>
</feature>
<comment type="caution">
    <text evidence="3">The sequence shown here is derived from an EMBL/GenBank/DDBJ whole genome shotgun (WGS) entry which is preliminary data.</text>
</comment>
<dbReference type="PANTHER" id="PTHR31640">
    <property type="entry name" value="TRANSMEMBRANE PROTEIN KIAA1109"/>
    <property type="match status" value="1"/>
</dbReference>
<accession>A0ABD2QFA4</accession>
<gene>
    <name evidence="3" type="ORF">Ciccas_003111</name>
</gene>
<feature type="region of interest" description="Disordered" evidence="1">
    <location>
        <begin position="67"/>
        <end position="97"/>
    </location>
</feature>
<dbReference type="InterPro" id="IPR033616">
    <property type="entry name" value="BLTP1"/>
</dbReference>
<evidence type="ECO:0000313" key="3">
    <source>
        <dbReference type="EMBL" id="KAL3318220.1"/>
    </source>
</evidence>
<protein>
    <recommendedName>
        <fullName evidence="2">Bridge-like lipid transfer protein family member 1 C-terminal domain-containing protein</fullName>
    </recommendedName>
</protein>
<proteinExistence type="predicted"/>
<dbReference type="EMBL" id="JBJKFK010000271">
    <property type="protein sequence ID" value="KAL3318220.1"/>
    <property type="molecule type" value="Genomic_DNA"/>
</dbReference>